<dbReference type="Proteomes" id="UP001331561">
    <property type="component" value="Unassembled WGS sequence"/>
</dbReference>
<dbReference type="InterPro" id="IPR014710">
    <property type="entry name" value="RmlC-like_jellyroll"/>
</dbReference>
<dbReference type="Gene3D" id="2.60.120.10">
    <property type="entry name" value="Jelly Rolls"/>
    <property type="match status" value="1"/>
</dbReference>
<dbReference type="PANTHER" id="PTHR36114:SF1">
    <property type="entry name" value="16.7 KDA PROTEIN IN WHIE LOCUS"/>
    <property type="match status" value="1"/>
</dbReference>
<proteinExistence type="predicted"/>
<dbReference type="InterPro" id="IPR013096">
    <property type="entry name" value="Cupin_2"/>
</dbReference>
<dbReference type="EMBL" id="JAYXHS010000004">
    <property type="protein sequence ID" value="MEC5387785.1"/>
    <property type="molecule type" value="Genomic_DNA"/>
</dbReference>
<protein>
    <submittedName>
        <fullName evidence="2">Cupin domain-containing protein</fullName>
    </submittedName>
</protein>
<reference evidence="2 3" key="1">
    <citation type="submission" date="2024-01" db="EMBL/GenBank/DDBJ databases">
        <title>Uliginosibacterium soil sp. nov.</title>
        <authorList>
            <person name="Lv Y."/>
        </authorList>
    </citation>
    <scope>NUCLEOTIDE SEQUENCE [LARGE SCALE GENOMIC DNA]</scope>
    <source>
        <strain evidence="2 3">H3</strain>
    </source>
</reference>
<evidence type="ECO:0000313" key="3">
    <source>
        <dbReference type="Proteomes" id="UP001331561"/>
    </source>
</evidence>
<dbReference type="InterPro" id="IPR011051">
    <property type="entry name" value="RmlC_Cupin_sf"/>
</dbReference>
<evidence type="ECO:0000259" key="1">
    <source>
        <dbReference type="Pfam" id="PF07883"/>
    </source>
</evidence>
<gene>
    <name evidence="2" type="ORF">VVD49_18785</name>
</gene>
<feature type="domain" description="Cupin type-2" evidence="1">
    <location>
        <begin position="40"/>
        <end position="107"/>
    </location>
</feature>
<dbReference type="Pfam" id="PF07883">
    <property type="entry name" value="Cupin_2"/>
    <property type="match status" value="1"/>
</dbReference>
<evidence type="ECO:0000313" key="2">
    <source>
        <dbReference type="EMBL" id="MEC5387785.1"/>
    </source>
</evidence>
<accession>A0ABU6K930</accession>
<dbReference type="SUPFAM" id="SSF51182">
    <property type="entry name" value="RmlC-like cupins"/>
    <property type="match status" value="1"/>
</dbReference>
<comment type="caution">
    <text evidence="2">The sequence shown here is derived from an EMBL/GenBank/DDBJ whole genome shotgun (WGS) entry which is preliminary data.</text>
</comment>
<keyword evidence="3" id="KW-1185">Reference proteome</keyword>
<dbReference type="PANTHER" id="PTHR36114">
    <property type="entry name" value="16.7 KDA PROTEIN IN WHIE LOCUS"/>
    <property type="match status" value="1"/>
</dbReference>
<sequence>MKPRILFNACTPEYFFGEGCYITEWSNSPDDAAASIARARVLPGVTTRWHGLDGIAERYVILAGKGSVEVGKLPAMPVEPGDVVVIPPGERQRIRNTGDADLVFLAICTPRFVVEAYVDLEGPAQPA</sequence>
<organism evidence="2 3">
    <name type="scientific">Uliginosibacterium silvisoli</name>
    <dbReference type="NCBI Taxonomy" id="3114758"/>
    <lineage>
        <taxon>Bacteria</taxon>
        <taxon>Pseudomonadati</taxon>
        <taxon>Pseudomonadota</taxon>
        <taxon>Betaproteobacteria</taxon>
        <taxon>Rhodocyclales</taxon>
        <taxon>Zoogloeaceae</taxon>
        <taxon>Uliginosibacterium</taxon>
    </lineage>
</organism>
<name>A0ABU6K930_9RHOO</name>
<dbReference type="RefSeq" id="WP_327600759.1">
    <property type="nucleotide sequence ID" value="NZ_JAYXHS010000004.1"/>
</dbReference>
<dbReference type="InterPro" id="IPR052044">
    <property type="entry name" value="PKS_Associated_Protein"/>
</dbReference>
<dbReference type="CDD" id="cd02214">
    <property type="entry name" value="cupin_MJ1618"/>
    <property type="match status" value="1"/>
</dbReference>